<feature type="domain" description="Ubiquinone biosynthesis protein COQ9 HTH" evidence="11">
    <location>
        <begin position="64"/>
        <end position="92"/>
    </location>
</feature>
<evidence type="ECO:0000313" key="12">
    <source>
        <dbReference type="EMBL" id="CAD7444258.1"/>
    </source>
</evidence>
<feature type="region of interest" description="Disordered" evidence="9">
    <location>
        <begin position="30"/>
        <end position="60"/>
    </location>
</feature>
<dbReference type="UniPathway" id="UPA00232"/>
<evidence type="ECO:0000256" key="3">
    <source>
        <dbReference type="ARBA" id="ARBA00010766"/>
    </source>
</evidence>
<dbReference type="NCBIfam" id="TIGR02396">
    <property type="entry name" value="diverge_rpsU"/>
    <property type="match status" value="1"/>
</dbReference>
<dbReference type="InterPro" id="IPR048674">
    <property type="entry name" value="COQ9_HTH"/>
</dbReference>
<accession>A0A7R9EZH8</accession>
<evidence type="ECO:0000259" key="10">
    <source>
        <dbReference type="Pfam" id="PF08511"/>
    </source>
</evidence>
<comment type="subcellular location">
    <subcellularLocation>
        <location evidence="1 8">Mitochondrion</location>
    </subcellularLocation>
</comment>
<organism evidence="12">
    <name type="scientific">Timema bartmani</name>
    <dbReference type="NCBI Taxonomy" id="61472"/>
    <lineage>
        <taxon>Eukaryota</taxon>
        <taxon>Metazoa</taxon>
        <taxon>Ecdysozoa</taxon>
        <taxon>Arthropoda</taxon>
        <taxon>Hexapoda</taxon>
        <taxon>Insecta</taxon>
        <taxon>Pterygota</taxon>
        <taxon>Neoptera</taxon>
        <taxon>Polyneoptera</taxon>
        <taxon>Phasmatodea</taxon>
        <taxon>Timematodea</taxon>
        <taxon>Timematoidea</taxon>
        <taxon>Timematidae</taxon>
        <taxon>Timema</taxon>
    </lineage>
</organism>
<keyword evidence="5" id="KW-0809">Transit peptide</keyword>
<feature type="compositionally biased region" description="Basic and acidic residues" evidence="9">
    <location>
        <begin position="39"/>
        <end position="49"/>
    </location>
</feature>
<name>A0A7R9EZH8_9NEOP</name>
<evidence type="ECO:0000256" key="5">
    <source>
        <dbReference type="ARBA" id="ARBA00022946"/>
    </source>
</evidence>
<evidence type="ECO:0000256" key="6">
    <source>
        <dbReference type="ARBA" id="ARBA00023121"/>
    </source>
</evidence>
<dbReference type="GO" id="GO:0006744">
    <property type="term" value="P:ubiquinone biosynthetic process"/>
    <property type="evidence" value="ECO:0007669"/>
    <property type="project" value="UniProtKB-UniRule"/>
</dbReference>
<sequence>MYRYWFPIHRTRNLWASSKLFSTHIGPPDSCSRQYSSTDKTDSSSKETSSDSSSDESGDEYELNIKENILTASLPFVQNLGWTKNALSAGAESIGYAGVAHGMFPREGAELVLYFCTSCNKKLAEQMKQQTENAGTGPNIHLKPSVFIQDAVEARLRMITPYIDKWPQALGIQALPPNVPASLANLLTLVDDICYYAGDRSIDFNWYSRRIALAGIYKMTELCLIQDKSEDYQNTWSFLDRRIKDVTHLHGYLHQSEEFSQVAKEAVTATFVTVILSFRHTCSNCCPLRSSWKHLLFVAGHALFTCPTTRMIEVDLLESRSAASFNLDYNLSALETCTRWASNVVLGEELLELVDIYHILPSIAISPPGGNYRAITYNVTNNAPPEAVISSCNAAGIGMDVGVYFLFIGVQSTASGNHPSVSLGAGKVIDNKVADMRGQSGRQPTARHEETTINDARINSAINISPRTYSTASRPPTSTREPPAPPNSSSPEPSQTDSLEKNDR</sequence>
<feature type="compositionally biased region" description="Low complexity" evidence="9">
    <location>
        <begin position="465"/>
        <end position="481"/>
    </location>
</feature>
<dbReference type="Gene3D" id="1.10.357.10">
    <property type="entry name" value="Tetracycline Repressor, domain 2"/>
    <property type="match status" value="1"/>
</dbReference>
<evidence type="ECO:0000256" key="4">
    <source>
        <dbReference type="ARBA" id="ARBA00022688"/>
    </source>
</evidence>
<dbReference type="GO" id="GO:0005743">
    <property type="term" value="C:mitochondrial inner membrane"/>
    <property type="evidence" value="ECO:0007669"/>
    <property type="project" value="TreeGrafter"/>
</dbReference>
<dbReference type="PANTHER" id="PTHR21427">
    <property type="entry name" value="UBIQUINONE BIOSYNTHESIS PROTEIN COQ9, MITOCHONDRIAL"/>
    <property type="match status" value="1"/>
</dbReference>
<keyword evidence="6 8" id="KW-0446">Lipid-binding</keyword>
<dbReference type="InterPro" id="IPR012762">
    <property type="entry name" value="Ubiq_biosynth_COQ9"/>
</dbReference>
<evidence type="ECO:0000256" key="1">
    <source>
        <dbReference type="ARBA" id="ARBA00004173"/>
    </source>
</evidence>
<evidence type="ECO:0000259" key="11">
    <source>
        <dbReference type="Pfam" id="PF21392"/>
    </source>
</evidence>
<comment type="similarity">
    <text evidence="3 8">Belongs to the COQ9 family.</text>
</comment>
<evidence type="ECO:0000256" key="2">
    <source>
        <dbReference type="ARBA" id="ARBA00004749"/>
    </source>
</evidence>
<keyword evidence="7 8" id="KW-0496">Mitochondrion</keyword>
<dbReference type="EMBL" id="OD566570">
    <property type="protein sequence ID" value="CAD7444258.1"/>
    <property type="molecule type" value="Genomic_DNA"/>
</dbReference>
<dbReference type="InterPro" id="IPR013718">
    <property type="entry name" value="COQ9_C"/>
</dbReference>
<comment type="function">
    <text evidence="8">Membrane-associated protein that warps the membrane surface to access and bind aromatic isoprenes with high specificity, including ubiquinone (CoQ) isoprene intermediates and presents them directly to Coq7, therefore facilitating the Coq7-mediated hydroxylase step. Participates in the biosynthesis of coenzyme Q, also named ubiquinone, an essential lipid-soluble electron transporter for aerobic cellular respiration.</text>
</comment>
<reference evidence="12" key="1">
    <citation type="submission" date="2020-11" db="EMBL/GenBank/DDBJ databases">
        <authorList>
            <person name="Tran Van P."/>
        </authorList>
    </citation>
    <scope>NUCLEOTIDE SEQUENCE</scope>
</reference>
<evidence type="ECO:0000256" key="9">
    <source>
        <dbReference type="SAM" id="MobiDB-lite"/>
    </source>
</evidence>
<dbReference type="GO" id="GO:0008289">
    <property type="term" value="F:lipid binding"/>
    <property type="evidence" value="ECO:0007669"/>
    <property type="project" value="UniProtKB-UniRule"/>
</dbReference>
<protein>
    <recommendedName>
        <fullName evidence="8">Ubiquinone biosynthesis protein</fullName>
    </recommendedName>
</protein>
<feature type="region of interest" description="Disordered" evidence="9">
    <location>
        <begin position="458"/>
        <end position="504"/>
    </location>
</feature>
<feature type="domain" description="COQ9 C-terminal" evidence="10">
    <location>
        <begin position="179"/>
        <end position="249"/>
    </location>
</feature>
<keyword evidence="4 8" id="KW-0831">Ubiquinone biosynthesis</keyword>
<dbReference type="FunFam" id="1.10.357.10:FF:000004">
    <property type="entry name" value="Ubiquinone biosynthesis protein COQ9, mitochondrial"/>
    <property type="match status" value="1"/>
</dbReference>
<evidence type="ECO:0000256" key="8">
    <source>
        <dbReference type="RuleBase" id="RU366063"/>
    </source>
</evidence>
<dbReference type="Pfam" id="PF21392">
    <property type="entry name" value="COQ9_N"/>
    <property type="match status" value="1"/>
</dbReference>
<comment type="pathway">
    <text evidence="2 8">Cofactor biosynthesis; ubiquinone biosynthesis.</text>
</comment>
<proteinExistence type="inferred from homology"/>
<evidence type="ECO:0000256" key="7">
    <source>
        <dbReference type="ARBA" id="ARBA00023128"/>
    </source>
</evidence>
<dbReference type="AlphaFoldDB" id="A0A7R9EZH8"/>
<dbReference type="Pfam" id="PF08511">
    <property type="entry name" value="COQ9"/>
    <property type="match status" value="1"/>
</dbReference>
<dbReference type="PANTHER" id="PTHR21427:SF19">
    <property type="entry name" value="UBIQUINONE BIOSYNTHESIS PROTEIN COQ9, MITOCHONDRIAL"/>
    <property type="match status" value="1"/>
</dbReference>
<gene>
    <name evidence="12" type="ORF">TBIB3V08_LOCUS6641</name>
</gene>